<dbReference type="STRING" id="131310.A0A0N4ZHD0"/>
<dbReference type="AlphaFoldDB" id="A0A0N4ZHD0"/>
<keyword evidence="1 5" id="KW-0489">Methyltransferase</keyword>
<feature type="compositionally biased region" description="Basic and acidic residues" evidence="6">
    <location>
        <begin position="412"/>
        <end position="429"/>
    </location>
</feature>
<dbReference type="InterPro" id="IPR023267">
    <property type="entry name" value="RCMT"/>
</dbReference>
<dbReference type="InterPro" id="IPR029063">
    <property type="entry name" value="SAM-dependent_MTases_sf"/>
</dbReference>
<protein>
    <submittedName>
        <fullName evidence="9">SAM_MT_RSMB_NOP domain-containing protein</fullName>
    </submittedName>
</protein>
<feature type="compositionally biased region" description="Low complexity" evidence="6">
    <location>
        <begin position="23"/>
        <end position="41"/>
    </location>
</feature>
<dbReference type="GO" id="GO:0008173">
    <property type="term" value="F:RNA methyltransferase activity"/>
    <property type="evidence" value="ECO:0007669"/>
    <property type="project" value="InterPro"/>
</dbReference>
<accession>A0A0N4ZHD0</accession>
<evidence type="ECO:0000256" key="1">
    <source>
        <dbReference type="ARBA" id="ARBA00022603"/>
    </source>
</evidence>
<evidence type="ECO:0000256" key="3">
    <source>
        <dbReference type="ARBA" id="ARBA00022691"/>
    </source>
</evidence>
<evidence type="ECO:0000256" key="6">
    <source>
        <dbReference type="SAM" id="MobiDB-lite"/>
    </source>
</evidence>
<dbReference type="Pfam" id="PF01189">
    <property type="entry name" value="Methyltr_RsmB-F"/>
    <property type="match status" value="1"/>
</dbReference>
<dbReference type="WBParaSite" id="PTRK_0000732800.1">
    <property type="protein sequence ID" value="PTRK_0000732800.1"/>
    <property type="gene ID" value="PTRK_0000732800"/>
</dbReference>
<feature type="compositionally biased region" description="Basic residues" evidence="6">
    <location>
        <begin position="84"/>
        <end position="93"/>
    </location>
</feature>
<evidence type="ECO:0000259" key="7">
    <source>
        <dbReference type="PROSITE" id="PS51686"/>
    </source>
</evidence>
<keyword evidence="4 5" id="KW-0694">RNA-binding</keyword>
<dbReference type="GO" id="GO:0003723">
    <property type="term" value="F:RNA binding"/>
    <property type="evidence" value="ECO:0007669"/>
    <property type="project" value="UniProtKB-UniRule"/>
</dbReference>
<evidence type="ECO:0000256" key="2">
    <source>
        <dbReference type="ARBA" id="ARBA00022679"/>
    </source>
</evidence>
<feature type="region of interest" description="Disordered" evidence="6">
    <location>
        <begin position="133"/>
        <end position="196"/>
    </location>
</feature>
<dbReference type="Gene3D" id="3.40.50.150">
    <property type="entry name" value="Vaccinia Virus protein VP39"/>
    <property type="match status" value="1"/>
</dbReference>
<feature type="compositionally biased region" description="Low complexity" evidence="6">
    <location>
        <begin position="538"/>
        <end position="554"/>
    </location>
</feature>
<evidence type="ECO:0000256" key="5">
    <source>
        <dbReference type="PROSITE-ProRule" id="PRU01023"/>
    </source>
</evidence>
<dbReference type="PANTHER" id="PTHR22807:SF61">
    <property type="entry name" value="NOL1_NOP2_SUN FAMILY PROTEIN _ ANTITERMINATION NUSB DOMAIN-CONTAINING PROTEIN"/>
    <property type="match status" value="1"/>
</dbReference>
<dbReference type="Proteomes" id="UP000038045">
    <property type="component" value="Unplaced"/>
</dbReference>
<dbReference type="GO" id="GO:0001510">
    <property type="term" value="P:RNA methylation"/>
    <property type="evidence" value="ECO:0007669"/>
    <property type="project" value="InterPro"/>
</dbReference>
<evidence type="ECO:0000313" key="9">
    <source>
        <dbReference type="WBParaSite" id="PTRK_0000732800.1"/>
    </source>
</evidence>
<reference evidence="9" key="1">
    <citation type="submission" date="2017-02" db="UniProtKB">
        <authorList>
            <consortium name="WormBaseParasite"/>
        </authorList>
    </citation>
    <scope>IDENTIFICATION</scope>
</reference>
<feature type="binding site" evidence="5">
    <location>
        <begin position="709"/>
        <end position="715"/>
    </location>
    <ligand>
        <name>S-adenosyl-L-methionine</name>
        <dbReference type="ChEBI" id="CHEBI:59789"/>
    </ligand>
</feature>
<keyword evidence="3 5" id="KW-0949">S-adenosyl-L-methionine</keyword>
<dbReference type="PANTHER" id="PTHR22807">
    <property type="entry name" value="NOP2 YEAST -RELATED NOL1/NOP2/FMU SUN DOMAIN-CONTAINING"/>
    <property type="match status" value="1"/>
</dbReference>
<proteinExistence type="inferred from homology"/>
<feature type="region of interest" description="Disordered" evidence="6">
    <location>
        <begin position="381"/>
        <end position="645"/>
    </location>
</feature>
<feature type="compositionally biased region" description="Basic residues" evidence="6">
    <location>
        <begin position="503"/>
        <end position="522"/>
    </location>
</feature>
<name>A0A0N4ZHD0_PARTI</name>
<feature type="compositionally biased region" description="Gly residues" evidence="6">
    <location>
        <begin position="600"/>
        <end position="613"/>
    </location>
</feature>
<organism evidence="8 9">
    <name type="scientific">Parastrongyloides trichosuri</name>
    <name type="common">Possum-specific nematode worm</name>
    <dbReference type="NCBI Taxonomy" id="131310"/>
    <lineage>
        <taxon>Eukaryota</taxon>
        <taxon>Metazoa</taxon>
        <taxon>Ecdysozoa</taxon>
        <taxon>Nematoda</taxon>
        <taxon>Chromadorea</taxon>
        <taxon>Rhabditida</taxon>
        <taxon>Tylenchina</taxon>
        <taxon>Panagrolaimomorpha</taxon>
        <taxon>Strongyloidoidea</taxon>
        <taxon>Strongyloididae</taxon>
        <taxon>Parastrongyloides</taxon>
    </lineage>
</organism>
<keyword evidence="2 5" id="KW-0808">Transferase</keyword>
<dbReference type="InterPro" id="IPR049560">
    <property type="entry name" value="MeTrfase_RsmB-F_NOP2_cat"/>
</dbReference>
<dbReference type="InterPro" id="IPR001678">
    <property type="entry name" value="MeTrfase_RsmB-F_NOP2_dom"/>
</dbReference>
<comment type="similarity">
    <text evidence="5">Belongs to the class I-like SAM-binding methyltransferase superfamily. RsmB/NOP family.</text>
</comment>
<dbReference type="SUPFAM" id="SSF53335">
    <property type="entry name" value="S-adenosyl-L-methionine-dependent methyltransferases"/>
    <property type="match status" value="1"/>
</dbReference>
<dbReference type="PROSITE" id="PS51686">
    <property type="entry name" value="SAM_MT_RSMB_NOP"/>
    <property type="match status" value="1"/>
</dbReference>
<feature type="domain" description="SAM-dependent MTase RsmB/NOP-type" evidence="7">
    <location>
        <begin position="612"/>
        <end position="739"/>
    </location>
</feature>
<comment type="caution">
    <text evidence="5">Lacks conserved residue(s) required for the propagation of feature annotation.</text>
</comment>
<feature type="region of interest" description="Disordered" evidence="6">
    <location>
        <begin position="1"/>
        <end position="116"/>
    </location>
</feature>
<sequence>MGARLLARPGEHCMVGDTPRGDAAPTANASSPANAQTPPSGGADGDGPRPEGRRRRPGDHRRGVPGLLGADDRRDGQICDLRAARRQQRRRRHSLSDGPGPARHRPTQRLAVRPGRLRRGAILLRWRHHARHLGPVGRRRPAGGARPERTAGSLHPAAGGGHSDRPLPGAVARHGGPGKVLRPHHPDLVPVAGPAGRGPYLRRPVDPEGPVALLWDQAADRRRLPGLRHPGQRLPGRHRRRGAVCGHGPFRQGADPPELAVHRPAVSDALLPGPGRLPAPGDDHGRLLGHAAGGPAGPVAAYRHPQHFRDPGRPDLCARDQQPAAGRGAVRSGQLPVVAQPDRRLWRGGDGDHDGQHPDGLHRRASQVEVVVVGHPADAGAVRLHRRGLPDLQPAEDPGGRVDAAGAGRGPGHADVDLGARLPDPRRQDAQGQPAAERSDRDAARPTAAPGAGYGHLPDLGPGRGAGGPDAQSQAQQGAAREEHHPDCTYVRPAARAGPAKGGARRGRSARRHRRRGAVGRRHPAERGAGEAHGAGRGPVAIARARPAAPGPGLRPRRGHGGPASSGRNRPDPGAPSAKGSAAGGHDDPAHRPGPDPGAGHPGLRGGVDGGQAGRTRRQDPAVQESGQRRAARQPATDLTAKPGVDPVELAASVEGEVLPGGTVRTGKRGDVASWPGFEAGDWWVQDAAAAVPARLLAAKPGEAVLDMCAAPGGKTLQLAAAGAEVVAVDRSPARLKRL</sequence>
<feature type="compositionally biased region" description="Basic and acidic residues" evidence="6">
    <location>
        <begin position="585"/>
        <end position="594"/>
    </location>
</feature>
<evidence type="ECO:0000313" key="8">
    <source>
        <dbReference type="Proteomes" id="UP000038045"/>
    </source>
</evidence>
<dbReference type="PRINTS" id="PR02008">
    <property type="entry name" value="RCMTFAMILY"/>
</dbReference>
<evidence type="ECO:0000256" key="4">
    <source>
        <dbReference type="ARBA" id="ARBA00022884"/>
    </source>
</evidence>
<keyword evidence="8" id="KW-1185">Reference proteome</keyword>